<evidence type="ECO:0000256" key="1">
    <source>
        <dbReference type="SAM" id="Coils"/>
    </source>
</evidence>
<dbReference type="EMBL" id="LR796491">
    <property type="protein sequence ID" value="CAB4147596.1"/>
    <property type="molecule type" value="Genomic_DNA"/>
</dbReference>
<accession>A0A6J5MR97</accession>
<evidence type="ECO:0000313" key="2">
    <source>
        <dbReference type="EMBL" id="CAB4147596.1"/>
    </source>
</evidence>
<name>A0A6J5MR97_9CAUD</name>
<gene>
    <name evidence="2" type="ORF">UFOVP506_35</name>
</gene>
<protein>
    <submittedName>
        <fullName evidence="2">Uncharacterized protein</fullName>
    </submittedName>
</protein>
<organism evidence="2">
    <name type="scientific">uncultured Caudovirales phage</name>
    <dbReference type="NCBI Taxonomy" id="2100421"/>
    <lineage>
        <taxon>Viruses</taxon>
        <taxon>Duplodnaviria</taxon>
        <taxon>Heunggongvirae</taxon>
        <taxon>Uroviricota</taxon>
        <taxon>Caudoviricetes</taxon>
        <taxon>Peduoviridae</taxon>
        <taxon>Maltschvirus</taxon>
        <taxon>Maltschvirus maltsch</taxon>
    </lineage>
</organism>
<proteinExistence type="predicted"/>
<reference evidence="2" key="1">
    <citation type="submission" date="2020-04" db="EMBL/GenBank/DDBJ databases">
        <authorList>
            <person name="Chiriac C."/>
            <person name="Salcher M."/>
            <person name="Ghai R."/>
            <person name="Kavagutti S V."/>
        </authorList>
    </citation>
    <scope>NUCLEOTIDE SEQUENCE</scope>
</reference>
<keyword evidence="1" id="KW-0175">Coiled coil</keyword>
<feature type="coiled-coil region" evidence="1">
    <location>
        <begin position="33"/>
        <end position="60"/>
    </location>
</feature>
<sequence>MALIPNPILMYAVGGALVIGIATGWKVKDWQCDAAYSKALEKAEKQRQEMQGKIDEVSTLYQTQQDQADVVVAKERETIREIYKTLPAVSADCAPDYRVIGLLEGGINRANAAASGESSE</sequence>